<protein>
    <submittedName>
        <fullName evidence="3">ATPase</fullName>
    </submittedName>
</protein>
<organism evidence="3 4">
    <name type="scientific">Pseudonocardia bannensis</name>
    <dbReference type="NCBI Taxonomy" id="630973"/>
    <lineage>
        <taxon>Bacteria</taxon>
        <taxon>Bacillati</taxon>
        <taxon>Actinomycetota</taxon>
        <taxon>Actinomycetes</taxon>
        <taxon>Pseudonocardiales</taxon>
        <taxon>Pseudonocardiaceae</taxon>
        <taxon>Pseudonocardia</taxon>
    </lineage>
</organism>
<proteinExistence type="inferred from homology"/>
<sequence>MSIQTVAPVRHSVEVAAPLPVAFEVFTARFASWWPTSHHIAPQPYVDAVIEPRAGGRWYERDAEGRECDWGRVLAWEPPHRLVLSWAISPQFEAEPDPARASEVEVRFTAVGDSHTRVELEHRHFERHGDGGEQMRAVVGSEGGWGGILVSFAAQARTAT</sequence>
<gene>
    <name evidence="3" type="ORF">HF519_14150</name>
</gene>
<name>A0A848DJN9_9PSEU</name>
<evidence type="ECO:0000313" key="3">
    <source>
        <dbReference type="EMBL" id="NMH92691.1"/>
    </source>
</evidence>
<comment type="caution">
    <text evidence="3">The sequence shown here is derived from an EMBL/GenBank/DDBJ whole genome shotgun (WGS) entry which is preliminary data.</text>
</comment>
<dbReference type="Gene3D" id="3.30.530.20">
    <property type="match status" value="1"/>
</dbReference>
<keyword evidence="4" id="KW-1185">Reference proteome</keyword>
<accession>A0A848DJN9</accession>
<evidence type="ECO:0000256" key="1">
    <source>
        <dbReference type="ARBA" id="ARBA00006817"/>
    </source>
</evidence>
<dbReference type="Proteomes" id="UP000586918">
    <property type="component" value="Unassembled WGS sequence"/>
</dbReference>
<evidence type="ECO:0000259" key="2">
    <source>
        <dbReference type="Pfam" id="PF08327"/>
    </source>
</evidence>
<dbReference type="Pfam" id="PF08327">
    <property type="entry name" value="AHSA1"/>
    <property type="match status" value="1"/>
</dbReference>
<dbReference type="EMBL" id="JAAXKZ010000045">
    <property type="protein sequence ID" value="NMH92691.1"/>
    <property type="molecule type" value="Genomic_DNA"/>
</dbReference>
<reference evidence="3 4" key="1">
    <citation type="submission" date="2020-04" db="EMBL/GenBank/DDBJ databases">
        <authorList>
            <person name="Klaysubun C."/>
            <person name="Duangmal K."/>
            <person name="Lipun K."/>
        </authorList>
    </citation>
    <scope>NUCLEOTIDE SEQUENCE [LARGE SCALE GENOMIC DNA]</scope>
    <source>
        <strain evidence="3 4">DSM 45300</strain>
    </source>
</reference>
<dbReference type="SUPFAM" id="SSF55961">
    <property type="entry name" value="Bet v1-like"/>
    <property type="match status" value="1"/>
</dbReference>
<dbReference type="AlphaFoldDB" id="A0A848DJN9"/>
<comment type="similarity">
    <text evidence="1">Belongs to the AHA1 family.</text>
</comment>
<dbReference type="InterPro" id="IPR023393">
    <property type="entry name" value="START-like_dom_sf"/>
</dbReference>
<evidence type="ECO:0000313" key="4">
    <source>
        <dbReference type="Proteomes" id="UP000586918"/>
    </source>
</evidence>
<dbReference type="InterPro" id="IPR013538">
    <property type="entry name" value="ASHA1/2-like_C"/>
</dbReference>
<dbReference type="RefSeq" id="WP_169413399.1">
    <property type="nucleotide sequence ID" value="NZ_JAAXKZ010000045.1"/>
</dbReference>
<feature type="domain" description="Activator of Hsp90 ATPase homologue 1/2-like C-terminal" evidence="2">
    <location>
        <begin position="18"/>
        <end position="152"/>
    </location>
</feature>
<dbReference type="CDD" id="cd08891">
    <property type="entry name" value="SRPBCC_CalC"/>
    <property type="match status" value="1"/>
</dbReference>